<accession>K7RF41</accession>
<proteinExistence type="predicted"/>
<name>K7RF41_9CAUD</name>
<dbReference type="EMBL" id="JX875065">
    <property type="protein sequence ID" value="AFV80779.1"/>
    <property type="molecule type" value="Genomic_DNA"/>
</dbReference>
<evidence type="ECO:0000313" key="1">
    <source>
        <dbReference type="EMBL" id="AFV80779.1"/>
    </source>
</evidence>
<evidence type="ECO:0000313" key="2">
    <source>
        <dbReference type="Proteomes" id="UP000009368"/>
    </source>
</evidence>
<dbReference type="Proteomes" id="UP000009368">
    <property type="component" value="Segment"/>
</dbReference>
<reference evidence="2" key="1">
    <citation type="journal article" date="2012" name="PLoS ONE">
        <title>Synergistic action of gentamicin and bacteriophage in a continuous culture population of Staphylococcus aureus.</title>
        <authorList>
            <person name="Kirby A.E."/>
        </authorList>
    </citation>
    <scope>NUCLEOTIDE SEQUENCE [LARGE SCALE GENOMIC DNA]</scope>
</reference>
<protein>
    <submittedName>
        <fullName evidence="1">Uncharacterized protein</fullName>
    </submittedName>
</protein>
<sequence>MNNNWEKEGVNYWEKEGVNYWEKEGVNYWENEDCPREYLEKAFIDLVEYVEGVTVPPKDVKQLREDKLREDIGFYEYVADK</sequence>
<gene>
    <name evidence="1" type="ORF">SA5_0122</name>
</gene>
<organism evidence="1 2">
    <name type="scientific">Staphylococcus phage SA5</name>
    <dbReference type="NCBI Taxonomy" id="1239385"/>
    <lineage>
        <taxon>Viruses</taxon>
        <taxon>Duplodnaviria</taxon>
        <taxon>Heunggongvirae</taxon>
        <taxon>Uroviricota</taxon>
        <taxon>Caudoviricetes</taxon>
        <taxon>Herelleviridae</taxon>
        <taxon>Twortvirinae</taxon>
        <taxon>Kayvirus</taxon>
        <taxon>Kayvirus G1</taxon>
    </lineage>
</organism>